<dbReference type="PROSITE" id="PS50835">
    <property type="entry name" value="IG_LIKE"/>
    <property type="match status" value="1"/>
</dbReference>
<dbReference type="STRING" id="400682.A0A1X7TQH6"/>
<evidence type="ECO:0000256" key="2">
    <source>
        <dbReference type="PROSITE-ProRule" id="PRU00076"/>
    </source>
</evidence>
<dbReference type="PANTHER" id="PTHR13802">
    <property type="entry name" value="MUCIN 4-RELATED"/>
    <property type="match status" value="1"/>
</dbReference>
<proteinExistence type="predicted"/>
<dbReference type="OrthoDB" id="6731473at2759"/>
<feature type="domain" description="Ig-like" evidence="4">
    <location>
        <begin position="150"/>
        <end position="235"/>
    </location>
</feature>
<dbReference type="InterPro" id="IPR003599">
    <property type="entry name" value="Ig_sub"/>
</dbReference>
<feature type="domain" description="EGF-like" evidence="3">
    <location>
        <begin position="368"/>
        <end position="410"/>
    </location>
</feature>
<dbReference type="InterPro" id="IPR003886">
    <property type="entry name" value="NIDO_dom"/>
</dbReference>
<dbReference type="GO" id="GO:0007160">
    <property type="term" value="P:cell-matrix adhesion"/>
    <property type="evidence" value="ECO:0007669"/>
    <property type="project" value="InterPro"/>
</dbReference>
<organism evidence="5">
    <name type="scientific">Amphimedon queenslandica</name>
    <name type="common">Sponge</name>
    <dbReference type="NCBI Taxonomy" id="400682"/>
    <lineage>
        <taxon>Eukaryota</taxon>
        <taxon>Metazoa</taxon>
        <taxon>Porifera</taxon>
        <taxon>Demospongiae</taxon>
        <taxon>Heteroscleromorpha</taxon>
        <taxon>Haplosclerida</taxon>
        <taxon>Niphatidae</taxon>
        <taxon>Amphimedon</taxon>
    </lineage>
</organism>
<dbReference type="Gene3D" id="2.10.25.10">
    <property type="entry name" value="Laminin"/>
    <property type="match status" value="1"/>
</dbReference>
<protein>
    <recommendedName>
        <fullName evidence="6">Ig-like domain-containing protein</fullName>
    </recommendedName>
</protein>
<name>A0A1X7TQH6_AMPQE</name>
<dbReference type="SMART" id="SM00408">
    <property type="entry name" value="IGc2"/>
    <property type="match status" value="1"/>
</dbReference>
<dbReference type="PANTHER" id="PTHR13802:SF52">
    <property type="entry name" value="MUCIN-4"/>
    <property type="match status" value="1"/>
</dbReference>
<dbReference type="InterPro" id="IPR051495">
    <property type="entry name" value="Epithelial_Barrier/Signaling"/>
</dbReference>
<dbReference type="Pfam" id="PF06119">
    <property type="entry name" value="NIDO"/>
    <property type="match status" value="1"/>
</dbReference>
<comment type="caution">
    <text evidence="2">Lacks conserved residue(s) required for the propagation of feature annotation.</text>
</comment>
<keyword evidence="1" id="KW-1015">Disulfide bond</keyword>
<evidence type="ECO:0000313" key="5">
    <source>
        <dbReference type="EnsemblMetazoa" id="Aqu2.1.17344_001"/>
    </source>
</evidence>
<dbReference type="EnsemblMetazoa" id="Aqu2.1.17344_001">
    <property type="protein sequence ID" value="Aqu2.1.17344_001"/>
    <property type="gene ID" value="Aqu2.1.17344"/>
</dbReference>
<reference evidence="5" key="1">
    <citation type="submission" date="2017-05" db="UniProtKB">
        <authorList>
            <consortium name="EnsemblMetazoa"/>
        </authorList>
    </citation>
    <scope>IDENTIFICATION</scope>
</reference>
<dbReference type="GO" id="GO:0005176">
    <property type="term" value="F:ErbB-2 class receptor binding"/>
    <property type="evidence" value="ECO:0007669"/>
    <property type="project" value="TreeGrafter"/>
</dbReference>
<dbReference type="PROSITE" id="PS50026">
    <property type="entry name" value="EGF_3"/>
    <property type="match status" value="2"/>
</dbReference>
<dbReference type="SUPFAM" id="SSF48726">
    <property type="entry name" value="Immunoglobulin"/>
    <property type="match status" value="1"/>
</dbReference>
<dbReference type="Pfam" id="PF13927">
    <property type="entry name" value="Ig_3"/>
    <property type="match status" value="1"/>
</dbReference>
<evidence type="ECO:0000259" key="3">
    <source>
        <dbReference type="PROSITE" id="PS50026"/>
    </source>
</evidence>
<evidence type="ECO:0000259" key="4">
    <source>
        <dbReference type="PROSITE" id="PS50835"/>
    </source>
</evidence>
<dbReference type="eggNOG" id="KOG4291">
    <property type="taxonomic scope" value="Eukaryota"/>
</dbReference>
<accession>A0A1X7TQH6</accession>
<dbReference type="InterPro" id="IPR003598">
    <property type="entry name" value="Ig_sub2"/>
</dbReference>
<sequence length="551" mass="59651">MNGGQCIQYSPPDNYTCNCTGTRFQGVNCTVSDLVTNGSCPANVISLFILNDRTINVPLTEPVCIGCRFIDFQSGDLIPFSDGVWRKGSTALSDGDFSGNVIISSTSNTLFLTLVHPATVVDVGDTLTCSSSSASQSHIITIGAFNFLNPRVSPNGTVSVIEGSNLTLTCSDPGNSGVPRYVWINDSDGSQLTVIINNPPLTLHLTNINRAASGNYTCRSTNTELPGVIMDTTVTLNVQFTNTPPVIEASDTFMITVGETALYTLHITDPGDTISVTIDGEFPYTLDQNGSIWTLNVTLSSLVEFNFTVIATDSFNETSKITPQVIICSCTIDRGNCTIDEYENNTSNLLILMCDCMEAYEGEYCEDDFDGCTEISCFNDATCTDVPAPGTGATCPPCPSGYTGDGIVCSNESTSEFLPFLYPSSYNVYTNVDDGSVDVTLPTTLDFGGFHYNRAYISSNGLVSFGRAYNSFSPRNFPLQNSLAVVAPYWDDSRLSGSRQLRYQIVSGSSSLITEVNAFLSNYTGDTFEADWLLWAYWHDICPYSRGNCQD</sequence>
<evidence type="ECO:0000256" key="1">
    <source>
        <dbReference type="ARBA" id="ARBA00023157"/>
    </source>
</evidence>
<keyword evidence="2" id="KW-0245">EGF-like domain</keyword>
<evidence type="ECO:0008006" key="6">
    <source>
        <dbReference type="Google" id="ProtNLM"/>
    </source>
</evidence>
<dbReference type="InterPro" id="IPR007110">
    <property type="entry name" value="Ig-like_dom"/>
</dbReference>
<dbReference type="InterPro" id="IPR013783">
    <property type="entry name" value="Ig-like_fold"/>
</dbReference>
<dbReference type="SMART" id="SM00409">
    <property type="entry name" value="IG"/>
    <property type="match status" value="1"/>
</dbReference>
<dbReference type="AlphaFoldDB" id="A0A1X7TQH6"/>
<dbReference type="InterPro" id="IPR036179">
    <property type="entry name" value="Ig-like_dom_sf"/>
</dbReference>
<dbReference type="InParanoid" id="A0A1X7TQH6"/>
<feature type="domain" description="EGF-like" evidence="3">
    <location>
        <begin position="1"/>
        <end position="30"/>
    </location>
</feature>
<dbReference type="InterPro" id="IPR000742">
    <property type="entry name" value="EGF"/>
</dbReference>
<dbReference type="Gene3D" id="2.60.40.10">
    <property type="entry name" value="Immunoglobulins"/>
    <property type="match status" value="1"/>
</dbReference>